<dbReference type="InterPro" id="IPR050644">
    <property type="entry name" value="PG_Glycine_Bridge_Synth"/>
</dbReference>
<organism evidence="7 8">
    <name type="scientific">Candidatus Berkelbacteria bacterium Athens1014_28</name>
    <dbReference type="NCBI Taxonomy" id="2017145"/>
    <lineage>
        <taxon>Bacteria</taxon>
        <taxon>Candidatus Berkelbacteria</taxon>
    </lineage>
</organism>
<dbReference type="GO" id="GO:0016755">
    <property type="term" value="F:aminoacyltransferase activity"/>
    <property type="evidence" value="ECO:0007669"/>
    <property type="project" value="InterPro"/>
</dbReference>
<keyword evidence="2" id="KW-0808">Transferase</keyword>
<dbReference type="EMBL" id="VMGN01000013">
    <property type="protein sequence ID" value="TSC94431.1"/>
    <property type="molecule type" value="Genomic_DNA"/>
</dbReference>
<proteinExistence type="inferred from homology"/>
<dbReference type="Pfam" id="PF02388">
    <property type="entry name" value="FemAB"/>
    <property type="match status" value="2"/>
</dbReference>
<keyword evidence="4" id="KW-0573">Peptidoglycan synthesis</keyword>
<dbReference type="GO" id="GO:0071555">
    <property type="term" value="P:cell wall organization"/>
    <property type="evidence" value="ECO:0007669"/>
    <property type="project" value="UniProtKB-KW"/>
</dbReference>
<evidence type="ECO:0000256" key="1">
    <source>
        <dbReference type="ARBA" id="ARBA00009943"/>
    </source>
</evidence>
<accession>A0A554LNH1</accession>
<dbReference type="Proteomes" id="UP000316495">
    <property type="component" value="Unassembled WGS sequence"/>
</dbReference>
<protein>
    <submittedName>
        <fullName evidence="7">Putative methicillin resistance protein</fullName>
    </submittedName>
</protein>
<comment type="similarity">
    <text evidence="1">Belongs to the FemABX family.</text>
</comment>
<gene>
    <name evidence="7" type="ORF">Athens101428_288</name>
</gene>
<dbReference type="Gene3D" id="3.40.630.30">
    <property type="match status" value="1"/>
</dbReference>
<dbReference type="PANTHER" id="PTHR36174:SF1">
    <property type="entry name" value="LIPID II:GLYCINE GLYCYLTRANSFERASE"/>
    <property type="match status" value="1"/>
</dbReference>
<evidence type="ECO:0000256" key="5">
    <source>
        <dbReference type="ARBA" id="ARBA00023315"/>
    </source>
</evidence>
<dbReference type="SUPFAM" id="SSF55729">
    <property type="entry name" value="Acyl-CoA N-acyltransferases (Nat)"/>
    <property type="match status" value="2"/>
</dbReference>
<keyword evidence="6" id="KW-0961">Cell wall biogenesis/degradation</keyword>
<keyword evidence="3" id="KW-0133">Cell shape</keyword>
<reference evidence="7 8" key="1">
    <citation type="submission" date="2017-07" db="EMBL/GenBank/DDBJ databases">
        <title>Mechanisms for carbon and nitrogen cycling indicate functional differentiation within the Candidate Phyla Radiation.</title>
        <authorList>
            <person name="Danczak R.E."/>
            <person name="Johnston M.D."/>
            <person name="Kenah C."/>
            <person name="Slattery M."/>
            <person name="Wrighton K.C."/>
            <person name="Wilkins M.J."/>
        </authorList>
    </citation>
    <scope>NUCLEOTIDE SEQUENCE [LARGE SCALE GENOMIC DNA]</scope>
    <source>
        <strain evidence="7">Athens1014_28</strain>
    </source>
</reference>
<dbReference type="PROSITE" id="PS51191">
    <property type="entry name" value="FEMABX"/>
    <property type="match status" value="1"/>
</dbReference>
<evidence type="ECO:0000256" key="4">
    <source>
        <dbReference type="ARBA" id="ARBA00022984"/>
    </source>
</evidence>
<dbReference type="PANTHER" id="PTHR36174">
    <property type="entry name" value="LIPID II:GLYCINE GLYCYLTRANSFERASE"/>
    <property type="match status" value="1"/>
</dbReference>
<evidence type="ECO:0000256" key="6">
    <source>
        <dbReference type="ARBA" id="ARBA00023316"/>
    </source>
</evidence>
<evidence type="ECO:0000256" key="3">
    <source>
        <dbReference type="ARBA" id="ARBA00022960"/>
    </source>
</evidence>
<sequence length="303" mass="35276">MASLFQSPEWEKFKLESGWQKSWRIFDILILEKKIPILGTMLYSPMLSHDQTKLAQQKIFLDQIKKIAVEENSIFFRMESSEEFSEAYGLQLTANSYKKSFEEMQPEHTLVLDLTKSEEEILAQMKQKGRYNIKVAEKYGVKIANGKIEDFYQLYLQTAKRQKITFRKINYFQKLIDILGKKEYAFVLNATNPEGKILASSIVSLFADTATYLFGGSSDEMREMMASYKLQWEIIKKAKQFGCKYYDFFGIASTENPKHPWAGVTRFKKQFGGEEKTMLGSWDLIFSPAKYGAFKLAEKLRRK</sequence>
<keyword evidence="5" id="KW-0012">Acyltransferase</keyword>
<evidence type="ECO:0000313" key="8">
    <source>
        <dbReference type="Proteomes" id="UP000316495"/>
    </source>
</evidence>
<comment type="caution">
    <text evidence="7">The sequence shown here is derived from an EMBL/GenBank/DDBJ whole genome shotgun (WGS) entry which is preliminary data.</text>
</comment>
<dbReference type="GO" id="GO:0009252">
    <property type="term" value="P:peptidoglycan biosynthetic process"/>
    <property type="evidence" value="ECO:0007669"/>
    <property type="project" value="UniProtKB-KW"/>
</dbReference>
<dbReference type="InterPro" id="IPR003447">
    <property type="entry name" value="FEMABX"/>
</dbReference>
<dbReference type="GO" id="GO:0008360">
    <property type="term" value="P:regulation of cell shape"/>
    <property type="evidence" value="ECO:0007669"/>
    <property type="project" value="UniProtKB-KW"/>
</dbReference>
<dbReference type="AlphaFoldDB" id="A0A554LNH1"/>
<evidence type="ECO:0000313" key="7">
    <source>
        <dbReference type="EMBL" id="TSC94431.1"/>
    </source>
</evidence>
<dbReference type="InterPro" id="IPR016181">
    <property type="entry name" value="Acyl_CoA_acyltransferase"/>
</dbReference>
<evidence type="ECO:0000256" key="2">
    <source>
        <dbReference type="ARBA" id="ARBA00022679"/>
    </source>
</evidence>
<name>A0A554LNH1_9BACT</name>